<organism evidence="2 3">
    <name type="scientific">Physcomitrium patens</name>
    <name type="common">Spreading-leaved earth moss</name>
    <name type="synonym">Physcomitrella patens</name>
    <dbReference type="NCBI Taxonomy" id="3218"/>
    <lineage>
        <taxon>Eukaryota</taxon>
        <taxon>Viridiplantae</taxon>
        <taxon>Streptophyta</taxon>
        <taxon>Embryophyta</taxon>
        <taxon>Bryophyta</taxon>
        <taxon>Bryophytina</taxon>
        <taxon>Bryopsida</taxon>
        <taxon>Funariidae</taxon>
        <taxon>Funariales</taxon>
        <taxon>Funariaceae</taxon>
        <taxon>Physcomitrium</taxon>
    </lineage>
</organism>
<dbReference type="InterPro" id="IPR057670">
    <property type="entry name" value="SH3_retrovirus"/>
</dbReference>
<dbReference type="EMBL" id="ABEU02000004">
    <property type="status" value="NOT_ANNOTATED_CDS"/>
    <property type="molecule type" value="Genomic_DNA"/>
</dbReference>
<evidence type="ECO:0000313" key="2">
    <source>
        <dbReference type="EnsemblPlants" id="PAC:32920296.CDS.1"/>
    </source>
</evidence>
<evidence type="ECO:0000259" key="1">
    <source>
        <dbReference type="Pfam" id="PF25597"/>
    </source>
</evidence>
<dbReference type="EnsemblPlants" id="Pp3c4_970V3.2">
    <property type="protein sequence ID" value="PAC:32920296.CDS.1"/>
    <property type="gene ID" value="Pp3c4_970"/>
</dbReference>
<proteinExistence type="predicted"/>
<name>A0A7I3Z4L3_PHYPA</name>
<reference evidence="2 3" key="1">
    <citation type="journal article" date="2008" name="Science">
        <title>The Physcomitrella genome reveals evolutionary insights into the conquest of land by plants.</title>
        <authorList>
            <person name="Rensing S."/>
            <person name="Lang D."/>
            <person name="Zimmer A."/>
            <person name="Terry A."/>
            <person name="Salamov A."/>
            <person name="Shapiro H."/>
            <person name="Nishiyama T."/>
            <person name="Perroud P.-F."/>
            <person name="Lindquist E."/>
            <person name="Kamisugi Y."/>
            <person name="Tanahashi T."/>
            <person name="Sakakibara K."/>
            <person name="Fujita T."/>
            <person name="Oishi K."/>
            <person name="Shin-I T."/>
            <person name="Kuroki Y."/>
            <person name="Toyoda A."/>
            <person name="Suzuki Y."/>
            <person name="Hashimoto A."/>
            <person name="Yamaguchi K."/>
            <person name="Sugano A."/>
            <person name="Kohara Y."/>
            <person name="Fujiyama A."/>
            <person name="Anterola A."/>
            <person name="Aoki S."/>
            <person name="Ashton N."/>
            <person name="Barbazuk W.B."/>
            <person name="Barker E."/>
            <person name="Bennetzen J."/>
            <person name="Bezanilla M."/>
            <person name="Blankenship R."/>
            <person name="Cho S.H."/>
            <person name="Dutcher S."/>
            <person name="Estelle M."/>
            <person name="Fawcett J.A."/>
            <person name="Gundlach H."/>
            <person name="Hanada K."/>
            <person name="Heyl A."/>
            <person name="Hicks K.A."/>
            <person name="Hugh J."/>
            <person name="Lohr M."/>
            <person name="Mayer K."/>
            <person name="Melkozernov A."/>
            <person name="Murata T."/>
            <person name="Nelson D."/>
            <person name="Pils B."/>
            <person name="Prigge M."/>
            <person name="Reiss B."/>
            <person name="Renner T."/>
            <person name="Rombauts S."/>
            <person name="Rushton P."/>
            <person name="Sanderfoot A."/>
            <person name="Schween G."/>
            <person name="Shiu S.-H."/>
            <person name="Stueber K."/>
            <person name="Theodoulou F.L."/>
            <person name="Tu H."/>
            <person name="Van de Peer Y."/>
            <person name="Verrier P.J."/>
            <person name="Waters E."/>
            <person name="Wood A."/>
            <person name="Yang L."/>
            <person name="Cove D."/>
            <person name="Cuming A."/>
            <person name="Hasebe M."/>
            <person name="Lucas S."/>
            <person name="Mishler D.B."/>
            <person name="Reski R."/>
            <person name="Grigoriev I."/>
            <person name="Quatrano R.S."/>
            <person name="Boore J.L."/>
        </authorList>
    </citation>
    <scope>NUCLEOTIDE SEQUENCE [LARGE SCALE GENOMIC DNA]</scope>
    <source>
        <strain evidence="2 3">cv. Gransden 2004</strain>
    </source>
</reference>
<accession>A0A7I3Z4L3</accession>
<feature type="domain" description="Retroviral polymerase SH3-like" evidence="1">
    <location>
        <begin position="31"/>
        <end position="76"/>
    </location>
</feature>
<dbReference type="InParanoid" id="A0A7I3Z4L3"/>
<evidence type="ECO:0000313" key="3">
    <source>
        <dbReference type="Proteomes" id="UP000006727"/>
    </source>
</evidence>
<keyword evidence="3" id="KW-1185">Reference proteome</keyword>
<dbReference type="Pfam" id="PF25597">
    <property type="entry name" value="SH3_retrovirus"/>
    <property type="match status" value="1"/>
</dbReference>
<dbReference type="Gramene" id="Pp3c4_970V3.2">
    <property type="protein sequence ID" value="PAC:32920296.CDS.1"/>
    <property type="gene ID" value="Pp3c4_970"/>
</dbReference>
<dbReference type="AlphaFoldDB" id="A0A7I3Z4L3"/>
<dbReference type="Proteomes" id="UP000006727">
    <property type="component" value="Chromosome 4"/>
</dbReference>
<protein>
    <recommendedName>
        <fullName evidence="1">Retroviral polymerase SH3-like domain-containing protein</fullName>
    </recommendedName>
</protein>
<sequence>MYPTKAVGLITLEEHFIKYKRNLVYLRVFGCMVYYHISSILRNKLYSKALHTFFIGYNKYNQTYCYYDPLRKKIIIYISTKTYDFCHLSIKKIHA</sequence>
<reference evidence="2" key="3">
    <citation type="submission" date="2020-12" db="UniProtKB">
        <authorList>
            <consortium name="EnsemblPlants"/>
        </authorList>
    </citation>
    <scope>IDENTIFICATION</scope>
</reference>
<reference evidence="2 3" key="2">
    <citation type="journal article" date="2018" name="Plant J.">
        <title>The Physcomitrella patens chromosome-scale assembly reveals moss genome structure and evolution.</title>
        <authorList>
            <person name="Lang D."/>
            <person name="Ullrich K.K."/>
            <person name="Murat F."/>
            <person name="Fuchs J."/>
            <person name="Jenkins J."/>
            <person name="Haas F.B."/>
            <person name="Piednoel M."/>
            <person name="Gundlach H."/>
            <person name="Van Bel M."/>
            <person name="Meyberg R."/>
            <person name="Vives C."/>
            <person name="Morata J."/>
            <person name="Symeonidi A."/>
            <person name="Hiss M."/>
            <person name="Muchero W."/>
            <person name="Kamisugi Y."/>
            <person name="Saleh O."/>
            <person name="Blanc G."/>
            <person name="Decker E.L."/>
            <person name="van Gessel N."/>
            <person name="Grimwood J."/>
            <person name="Hayes R.D."/>
            <person name="Graham S.W."/>
            <person name="Gunter L.E."/>
            <person name="McDaniel S.F."/>
            <person name="Hoernstein S.N.W."/>
            <person name="Larsson A."/>
            <person name="Li F.W."/>
            <person name="Perroud P.F."/>
            <person name="Phillips J."/>
            <person name="Ranjan P."/>
            <person name="Rokshar D.S."/>
            <person name="Rothfels C.J."/>
            <person name="Schneider L."/>
            <person name="Shu S."/>
            <person name="Stevenson D.W."/>
            <person name="Thummler F."/>
            <person name="Tillich M."/>
            <person name="Villarreal Aguilar J.C."/>
            <person name="Widiez T."/>
            <person name="Wong G.K."/>
            <person name="Wymore A."/>
            <person name="Zhang Y."/>
            <person name="Zimmer A.D."/>
            <person name="Quatrano R.S."/>
            <person name="Mayer K.F.X."/>
            <person name="Goodstein D."/>
            <person name="Casacuberta J.M."/>
            <person name="Vandepoele K."/>
            <person name="Reski R."/>
            <person name="Cuming A.C."/>
            <person name="Tuskan G.A."/>
            <person name="Maumus F."/>
            <person name="Salse J."/>
            <person name="Schmutz J."/>
            <person name="Rensing S.A."/>
        </authorList>
    </citation>
    <scope>NUCLEOTIDE SEQUENCE [LARGE SCALE GENOMIC DNA]</scope>
    <source>
        <strain evidence="2 3">cv. Gransden 2004</strain>
    </source>
</reference>